<sequence>MAILELRSVTKTYGDFYASKEISFSVEQGEFVTLLGPSGCGKTTLLKMIGGFQTPTSGEILMNDRVVNQIPPEKRETAMCFQSYALFPHLSVSHNICFGMVQQKIDKNEQKRRLAEILSQVGLIEHKDKLPAQLSGGQQQRVALARAMVTRPDIILFDEPLSNLDAKMREGVRFEIKELQRQHNLTSIYVTHDQAEALAMSDRIVVLNGGNIEQIGTPEDIYYRPANRFVADFIGAANIHQAYVERTSENNQYRVSCNMGEFVIESSEKPQASEVFVCWRPEDAEICKKGEANSFEVKVESSAFQGNNLDVFGWIGAEIPQKVRLQLNGRVSTHKGETIHVKLPKFGIRFLEGVSA</sequence>
<dbReference type="GO" id="GO:0005524">
    <property type="term" value="F:ATP binding"/>
    <property type="evidence" value="ECO:0007669"/>
    <property type="project" value="UniProtKB-KW"/>
</dbReference>
<accession>A0A2N7JM37</accession>
<dbReference type="InterPro" id="IPR017871">
    <property type="entry name" value="ABC_transporter-like_CS"/>
</dbReference>
<dbReference type="InterPro" id="IPR003439">
    <property type="entry name" value="ABC_transporter-like_ATP-bd"/>
</dbReference>
<dbReference type="SMART" id="SM00382">
    <property type="entry name" value="AAA"/>
    <property type="match status" value="1"/>
</dbReference>
<feature type="domain" description="ABC transporter" evidence="4">
    <location>
        <begin position="4"/>
        <end position="234"/>
    </location>
</feature>
<dbReference type="GO" id="GO:0016887">
    <property type="term" value="F:ATP hydrolysis activity"/>
    <property type="evidence" value="ECO:0007669"/>
    <property type="project" value="InterPro"/>
</dbReference>
<dbReference type="PANTHER" id="PTHR42781:SF4">
    <property type="entry name" value="SPERMIDINE_PUTRESCINE IMPORT ATP-BINDING PROTEIN POTA"/>
    <property type="match status" value="1"/>
</dbReference>
<evidence type="ECO:0000313" key="5">
    <source>
        <dbReference type="EMBL" id="PMM42598.1"/>
    </source>
</evidence>
<organism evidence="5 6">
    <name type="scientific">Vibrio splendidus</name>
    <dbReference type="NCBI Taxonomy" id="29497"/>
    <lineage>
        <taxon>Bacteria</taxon>
        <taxon>Pseudomonadati</taxon>
        <taxon>Pseudomonadota</taxon>
        <taxon>Gammaproteobacteria</taxon>
        <taxon>Vibrionales</taxon>
        <taxon>Vibrionaceae</taxon>
        <taxon>Vibrio</taxon>
    </lineage>
</organism>
<dbReference type="PROSITE" id="PS50893">
    <property type="entry name" value="ABC_TRANSPORTER_2"/>
    <property type="match status" value="1"/>
</dbReference>
<evidence type="ECO:0000256" key="3">
    <source>
        <dbReference type="ARBA" id="ARBA00022840"/>
    </source>
</evidence>
<proteinExistence type="predicted"/>
<dbReference type="InterPro" id="IPR003593">
    <property type="entry name" value="AAA+_ATPase"/>
</dbReference>
<dbReference type="InterPro" id="IPR008995">
    <property type="entry name" value="Mo/tungstate-bd_C_term_dom"/>
</dbReference>
<evidence type="ECO:0000256" key="1">
    <source>
        <dbReference type="ARBA" id="ARBA00022448"/>
    </source>
</evidence>
<dbReference type="PROSITE" id="PS00211">
    <property type="entry name" value="ABC_TRANSPORTER_1"/>
    <property type="match status" value="1"/>
</dbReference>
<dbReference type="SUPFAM" id="SSF52540">
    <property type="entry name" value="P-loop containing nucleoside triphosphate hydrolases"/>
    <property type="match status" value="1"/>
</dbReference>
<dbReference type="SUPFAM" id="SSF50331">
    <property type="entry name" value="MOP-like"/>
    <property type="match status" value="1"/>
</dbReference>
<comment type="caution">
    <text evidence="5">The sequence shown here is derived from an EMBL/GenBank/DDBJ whole genome shotgun (WGS) entry which is preliminary data.</text>
</comment>
<dbReference type="PANTHER" id="PTHR42781">
    <property type="entry name" value="SPERMIDINE/PUTRESCINE IMPORT ATP-BINDING PROTEIN POTA"/>
    <property type="match status" value="1"/>
</dbReference>
<gene>
    <name evidence="5" type="ORF">BCT54_01080</name>
</gene>
<dbReference type="FunFam" id="3.40.50.300:FF:000042">
    <property type="entry name" value="Maltose/maltodextrin ABC transporter, ATP-binding protein"/>
    <property type="match status" value="1"/>
</dbReference>
<protein>
    <submittedName>
        <fullName evidence="5">ABC transporter ATP-binding protein</fullName>
    </submittedName>
</protein>
<keyword evidence="3 5" id="KW-0067">ATP-binding</keyword>
<dbReference type="Gene3D" id="3.40.50.300">
    <property type="entry name" value="P-loop containing nucleotide triphosphate hydrolases"/>
    <property type="match status" value="1"/>
</dbReference>
<dbReference type="GO" id="GO:0043190">
    <property type="term" value="C:ATP-binding cassette (ABC) transporter complex"/>
    <property type="evidence" value="ECO:0007669"/>
    <property type="project" value="UniProtKB-ARBA"/>
</dbReference>
<name>A0A2N7JM37_VIBSP</name>
<dbReference type="InterPro" id="IPR027417">
    <property type="entry name" value="P-loop_NTPase"/>
</dbReference>
<evidence type="ECO:0000259" key="4">
    <source>
        <dbReference type="PROSITE" id="PS50893"/>
    </source>
</evidence>
<dbReference type="Gene3D" id="2.40.50.100">
    <property type="match status" value="1"/>
</dbReference>
<dbReference type="Proteomes" id="UP000235533">
    <property type="component" value="Unassembled WGS sequence"/>
</dbReference>
<dbReference type="InterPro" id="IPR050093">
    <property type="entry name" value="ABC_SmlMolc_Importer"/>
</dbReference>
<evidence type="ECO:0000256" key="2">
    <source>
        <dbReference type="ARBA" id="ARBA00022741"/>
    </source>
</evidence>
<keyword evidence="2" id="KW-0547">Nucleotide-binding</keyword>
<dbReference type="GO" id="GO:0140359">
    <property type="term" value="F:ABC-type transporter activity"/>
    <property type="evidence" value="ECO:0007669"/>
    <property type="project" value="UniProtKB-ARBA"/>
</dbReference>
<reference evidence="6" key="1">
    <citation type="submission" date="2016-07" db="EMBL/GenBank/DDBJ databases">
        <title>Nontailed viruses are major unrecognized killers of bacteria in the ocean.</title>
        <authorList>
            <person name="Kauffman K."/>
            <person name="Hussain F."/>
            <person name="Yang J."/>
            <person name="Arevalo P."/>
            <person name="Brown J."/>
            <person name="Cutler M."/>
            <person name="Kelly L."/>
            <person name="Polz M.F."/>
        </authorList>
    </citation>
    <scope>NUCLEOTIDE SEQUENCE [LARGE SCALE GENOMIC DNA]</scope>
    <source>
        <strain evidence="6">10N.261.48.B5</strain>
    </source>
</reference>
<evidence type="ECO:0000313" key="6">
    <source>
        <dbReference type="Proteomes" id="UP000235533"/>
    </source>
</evidence>
<dbReference type="Pfam" id="PF00005">
    <property type="entry name" value="ABC_tran"/>
    <property type="match status" value="1"/>
</dbReference>
<keyword evidence="1" id="KW-0813">Transport</keyword>
<dbReference type="AlphaFoldDB" id="A0A2N7JM37"/>
<dbReference type="EMBL" id="MCZF01000272">
    <property type="protein sequence ID" value="PMM42598.1"/>
    <property type="molecule type" value="Genomic_DNA"/>
</dbReference>
<dbReference type="RefSeq" id="WP_102553438.1">
    <property type="nucleotide sequence ID" value="NZ_MCZF01000272.1"/>
</dbReference>